<reference evidence="3 4" key="1">
    <citation type="submission" date="2019-09" db="EMBL/GenBank/DDBJ databases">
        <title>A chromosome-level genome assembly of the Chinese tupelo Nyssa sinensis.</title>
        <authorList>
            <person name="Yang X."/>
            <person name="Kang M."/>
            <person name="Yang Y."/>
            <person name="Xiong H."/>
            <person name="Wang M."/>
            <person name="Zhang Z."/>
            <person name="Wang Z."/>
            <person name="Wu H."/>
            <person name="Ma T."/>
            <person name="Liu J."/>
            <person name="Xi Z."/>
        </authorList>
    </citation>
    <scope>NUCLEOTIDE SEQUENCE [LARGE SCALE GENOMIC DNA]</scope>
    <source>
        <strain evidence="3">J267</strain>
        <tissue evidence="3">Leaf</tissue>
    </source>
</reference>
<organism evidence="3 4">
    <name type="scientific">Nyssa sinensis</name>
    <dbReference type="NCBI Taxonomy" id="561372"/>
    <lineage>
        <taxon>Eukaryota</taxon>
        <taxon>Viridiplantae</taxon>
        <taxon>Streptophyta</taxon>
        <taxon>Embryophyta</taxon>
        <taxon>Tracheophyta</taxon>
        <taxon>Spermatophyta</taxon>
        <taxon>Magnoliopsida</taxon>
        <taxon>eudicotyledons</taxon>
        <taxon>Gunneridae</taxon>
        <taxon>Pentapetalae</taxon>
        <taxon>asterids</taxon>
        <taxon>Cornales</taxon>
        <taxon>Nyssaceae</taxon>
        <taxon>Nyssa</taxon>
    </lineage>
</organism>
<evidence type="ECO:0000313" key="3">
    <source>
        <dbReference type="EMBL" id="KAA8525186.1"/>
    </source>
</evidence>
<evidence type="ECO:0000313" key="4">
    <source>
        <dbReference type="Proteomes" id="UP000325577"/>
    </source>
</evidence>
<sequence length="86" mass="9795">MGFKWMVILLLEITFAGVIYKVVEGDSISRQMVVDVERKTKLHKRDAVKSIQSEDGDIIDCIDIYKQPAFDHPCSKTSHNSDDPEL</sequence>
<feature type="signal peptide" evidence="1">
    <location>
        <begin position="1"/>
        <end position="25"/>
    </location>
</feature>
<protein>
    <recommendedName>
        <fullName evidence="2">Neprosin activation peptide domain-containing protein</fullName>
    </recommendedName>
</protein>
<name>A0A5J5A581_9ASTE</name>
<keyword evidence="1" id="KW-0732">Signal</keyword>
<keyword evidence="4" id="KW-1185">Reference proteome</keyword>
<dbReference type="AlphaFoldDB" id="A0A5J5A581"/>
<evidence type="ECO:0000256" key="1">
    <source>
        <dbReference type="SAM" id="SignalP"/>
    </source>
</evidence>
<dbReference type="Proteomes" id="UP000325577">
    <property type="component" value="Linkage Group LG3"/>
</dbReference>
<accession>A0A5J5A581</accession>
<feature type="domain" description="Neprosin activation peptide" evidence="2">
    <location>
        <begin position="50"/>
        <end position="81"/>
    </location>
</feature>
<dbReference type="Pfam" id="PF14365">
    <property type="entry name" value="Neprosin_AP"/>
    <property type="match status" value="1"/>
</dbReference>
<feature type="chain" id="PRO_5023830172" description="Neprosin activation peptide domain-containing protein" evidence="1">
    <location>
        <begin position="26"/>
        <end position="86"/>
    </location>
</feature>
<proteinExistence type="predicted"/>
<dbReference type="InterPro" id="IPR025521">
    <property type="entry name" value="Neprosin_propep"/>
</dbReference>
<dbReference type="OrthoDB" id="1858978at2759"/>
<dbReference type="EMBL" id="CM018046">
    <property type="protein sequence ID" value="KAA8525186.1"/>
    <property type="molecule type" value="Genomic_DNA"/>
</dbReference>
<evidence type="ECO:0000259" key="2">
    <source>
        <dbReference type="Pfam" id="PF14365"/>
    </source>
</evidence>
<gene>
    <name evidence="3" type="ORF">F0562_006950</name>
</gene>